<gene>
    <name evidence="1" type="ORF">OH76DRAFT_1409741</name>
</gene>
<organism evidence="1 2">
    <name type="scientific">Lentinus brumalis</name>
    <dbReference type="NCBI Taxonomy" id="2498619"/>
    <lineage>
        <taxon>Eukaryota</taxon>
        <taxon>Fungi</taxon>
        <taxon>Dikarya</taxon>
        <taxon>Basidiomycota</taxon>
        <taxon>Agaricomycotina</taxon>
        <taxon>Agaricomycetes</taxon>
        <taxon>Polyporales</taxon>
        <taxon>Polyporaceae</taxon>
        <taxon>Lentinus</taxon>
    </lineage>
</organism>
<accession>A0A371CU69</accession>
<evidence type="ECO:0000313" key="1">
    <source>
        <dbReference type="EMBL" id="RDX43790.1"/>
    </source>
</evidence>
<dbReference type="EMBL" id="KZ857459">
    <property type="protein sequence ID" value="RDX43790.1"/>
    <property type="molecule type" value="Genomic_DNA"/>
</dbReference>
<keyword evidence="2" id="KW-1185">Reference proteome</keyword>
<reference evidence="1 2" key="1">
    <citation type="journal article" date="2018" name="Biotechnol. Biofuels">
        <title>Integrative visual omics of the white-rot fungus Polyporus brumalis exposes the biotechnological potential of its oxidative enzymes for delignifying raw plant biomass.</title>
        <authorList>
            <person name="Miyauchi S."/>
            <person name="Rancon A."/>
            <person name="Drula E."/>
            <person name="Hage H."/>
            <person name="Chaduli D."/>
            <person name="Favel A."/>
            <person name="Grisel S."/>
            <person name="Henrissat B."/>
            <person name="Herpoel-Gimbert I."/>
            <person name="Ruiz-Duenas F.J."/>
            <person name="Chevret D."/>
            <person name="Hainaut M."/>
            <person name="Lin J."/>
            <person name="Wang M."/>
            <person name="Pangilinan J."/>
            <person name="Lipzen A."/>
            <person name="Lesage-Meessen L."/>
            <person name="Navarro D."/>
            <person name="Riley R."/>
            <person name="Grigoriev I.V."/>
            <person name="Zhou S."/>
            <person name="Raouche S."/>
            <person name="Rosso M.N."/>
        </authorList>
    </citation>
    <scope>NUCLEOTIDE SEQUENCE [LARGE SCALE GENOMIC DNA]</scope>
    <source>
        <strain evidence="1 2">BRFM 1820</strain>
    </source>
</reference>
<name>A0A371CU69_9APHY</name>
<evidence type="ECO:0000313" key="2">
    <source>
        <dbReference type="Proteomes" id="UP000256964"/>
    </source>
</evidence>
<proteinExistence type="predicted"/>
<dbReference type="Proteomes" id="UP000256964">
    <property type="component" value="Unassembled WGS sequence"/>
</dbReference>
<dbReference type="AlphaFoldDB" id="A0A371CU69"/>
<protein>
    <submittedName>
        <fullName evidence="1">Uncharacterized protein</fullName>
    </submittedName>
</protein>
<sequence>MIRARQMFISTSSKHTRGVQYMHVNVQELKRAEGKRQTQWPCGRERVTYLKVTLSNHPSTHGNLRRISLCRP</sequence>